<sequence>MASHTEGRFPWKHLIGFVFSIVLTLIALWVGLYSGFSTKMIITFIVILAILQAVIQLFMFMHVTESENGRFQTGTMLYAAFIAVAVVAGTIWVMSFGADYMGHDKDMKNMDHKMQMKHEKDEGN</sequence>
<protein>
    <recommendedName>
        <fullName evidence="9">Quinol oxidase subunit 4</fullName>
        <ecNumber evidence="9">1.10.3.-</ecNumber>
    </recommendedName>
</protein>
<proteinExistence type="inferred from homology"/>
<keyword evidence="6 9" id="KW-1133">Transmembrane helix</keyword>
<dbReference type="InterPro" id="IPR050968">
    <property type="entry name" value="Cytochrome_c_oxidase_bac_sub4"/>
</dbReference>
<dbReference type="NCBIfam" id="TIGR02901">
    <property type="entry name" value="QoxD"/>
    <property type="match status" value="1"/>
</dbReference>
<reference evidence="10 11" key="1">
    <citation type="submission" date="2018-07" db="EMBL/GenBank/DDBJ databases">
        <title>Genomic Encyclopedia of Type Strains, Phase IV (KMG-IV): sequencing the most valuable type-strain genomes for metagenomic binning, comparative biology and taxonomic classification.</title>
        <authorList>
            <person name="Goeker M."/>
        </authorList>
    </citation>
    <scope>NUCLEOTIDE SEQUENCE [LARGE SCALE GENOMIC DNA]</scope>
    <source>
        <strain evidence="10 11">DSM 25281</strain>
    </source>
</reference>
<dbReference type="RefSeq" id="WP_114745826.1">
    <property type="nucleotide sequence ID" value="NZ_QQAY01000006.1"/>
</dbReference>
<comment type="catalytic activity">
    <reaction evidence="1 9">
        <text>2 a quinol + O2 = 2 a quinone + 2 H2O</text>
        <dbReference type="Rhea" id="RHEA:55376"/>
        <dbReference type="ChEBI" id="CHEBI:15377"/>
        <dbReference type="ChEBI" id="CHEBI:15379"/>
        <dbReference type="ChEBI" id="CHEBI:24646"/>
        <dbReference type="ChEBI" id="CHEBI:132124"/>
    </reaction>
</comment>
<dbReference type="Proteomes" id="UP000255326">
    <property type="component" value="Unassembled WGS sequence"/>
</dbReference>
<dbReference type="GO" id="GO:0009486">
    <property type="term" value="F:cytochrome bo3 ubiquinol oxidase activity"/>
    <property type="evidence" value="ECO:0007669"/>
    <property type="project" value="TreeGrafter"/>
</dbReference>
<evidence type="ECO:0000256" key="2">
    <source>
        <dbReference type="ARBA" id="ARBA00004651"/>
    </source>
</evidence>
<keyword evidence="8 9" id="KW-0472">Membrane</keyword>
<keyword evidence="11" id="KW-1185">Reference proteome</keyword>
<dbReference type="EMBL" id="QQAY01000006">
    <property type="protein sequence ID" value="RDI41941.1"/>
    <property type="molecule type" value="Genomic_DNA"/>
</dbReference>
<dbReference type="GO" id="GO:0009319">
    <property type="term" value="C:cytochrome o ubiquinol oxidase complex"/>
    <property type="evidence" value="ECO:0007669"/>
    <property type="project" value="TreeGrafter"/>
</dbReference>
<dbReference type="PANTHER" id="PTHR36835:SF1">
    <property type="entry name" value="CYTOCHROME BO(3) UBIQUINOL OXIDASE SUBUNIT 4"/>
    <property type="match status" value="1"/>
</dbReference>
<dbReference type="GO" id="GO:0005886">
    <property type="term" value="C:plasma membrane"/>
    <property type="evidence" value="ECO:0007669"/>
    <property type="project" value="UniProtKB-SubCell"/>
</dbReference>
<organism evidence="10 11">
    <name type="scientific">Falsibacillus pallidus</name>
    <dbReference type="NCBI Taxonomy" id="493781"/>
    <lineage>
        <taxon>Bacteria</taxon>
        <taxon>Bacillati</taxon>
        <taxon>Bacillota</taxon>
        <taxon>Bacilli</taxon>
        <taxon>Bacillales</taxon>
        <taxon>Bacillaceae</taxon>
        <taxon>Falsibacillus</taxon>
    </lineage>
</organism>
<keyword evidence="5 9" id="KW-0812">Transmembrane</keyword>
<comment type="subcellular location">
    <subcellularLocation>
        <location evidence="2 9">Cell membrane</location>
        <topology evidence="2 9">Multi-pass membrane protein</topology>
    </subcellularLocation>
</comment>
<keyword evidence="4 9" id="KW-1003">Cell membrane</keyword>
<evidence type="ECO:0000256" key="7">
    <source>
        <dbReference type="ARBA" id="ARBA00023002"/>
    </source>
</evidence>
<dbReference type="GO" id="GO:0016682">
    <property type="term" value="F:oxidoreductase activity, acting on diphenols and related substances as donors, oxygen as acceptor"/>
    <property type="evidence" value="ECO:0007669"/>
    <property type="project" value="UniProtKB-UniRule"/>
</dbReference>
<gene>
    <name evidence="10" type="ORF">DFR59_106100</name>
</gene>
<evidence type="ECO:0000256" key="8">
    <source>
        <dbReference type="ARBA" id="ARBA00023136"/>
    </source>
</evidence>
<dbReference type="OrthoDB" id="2361460at2"/>
<dbReference type="GO" id="GO:0042773">
    <property type="term" value="P:ATP synthesis coupled electron transport"/>
    <property type="evidence" value="ECO:0007669"/>
    <property type="project" value="UniProtKB-UniRule"/>
</dbReference>
<evidence type="ECO:0000313" key="10">
    <source>
        <dbReference type="EMBL" id="RDI41941.1"/>
    </source>
</evidence>
<evidence type="ECO:0000256" key="9">
    <source>
        <dbReference type="RuleBase" id="RU367153"/>
    </source>
</evidence>
<dbReference type="InterPro" id="IPR014250">
    <property type="entry name" value="QoxD"/>
</dbReference>
<comment type="caution">
    <text evidence="10">The sequence shown here is derived from an EMBL/GenBank/DDBJ whole genome shotgun (WGS) entry which is preliminary data.</text>
</comment>
<comment type="similarity">
    <text evidence="3 9">Belongs to the cytochrome c oxidase bacterial subunit 4 family.</text>
</comment>
<dbReference type="GO" id="GO:0015990">
    <property type="term" value="P:electron transport coupled proton transport"/>
    <property type="evidence" value="ECO:0007669"/>
    <property type="project" value="TreeGrafter"/>
</dbReference>
<evidence type="ECO:0000256" key="5">
    <source>
        <dbReference type="ARBA" id="ARBA00022692"/>
    </source>
</evidence>
<dbReference type="GO" id="GO:0019646">
    <property type="term" value="P:aerobic electron transport chain"/>
    <property type="evidence" value="ECO:0007669"/>
    <property type="project" value="TreeGrafter"/>
</dbReference>
<evidence type="ECO:0000313" key="11">
    <source>
        <dbReference type="Proteomes" id="UP000255326"/>
    </source>
</evidence>
<dbReference type="GO" id="GO:0015078">
    <property type="term" value="F:proton transmembrane transporter activity"/>
    <property type="evidence" value="ECO:0007669"/>
    <property type="project" value="TreeGrafter"/>
</dbReference>
<evidence type="ECO:0000256" key="4">
    <source>
        <dbReference type="ARBA" id="ARBA00022475"/>
    </source>
</evidence>
<keyword evidence="7 9" id="KW-0560">Oxidoreductase</keyword>
<evidence type="ECO:0000256" key="3">
    <source>
        <dbReference type="ARBA" id="ARBA00008079"/>
    </source>
</evidence>
<feature type="transmembrane region" description="Helical" evidence="9">
    <location>
        <begin position="40"/>
        <end position="63"/>
    </location>
</feature>
<dbReference type="EC" id="1.10.3.-" evidence="9"/>
<accession>A0A370GE36</accession>
<dbReference type="PANTHER" id="PTHR36835">
    <property type="entry name" value="CYTOCHROME BO(3) UBIQUINOL OXIDASE SUBUNIT 4"/>
    <property type="match status" value="1"/>
</dbReference>
<feature type="transmembrane region" description="Helical" evidence="9">
    <location>
        <begin position="14"/>
        <end position="33"/>
    </location>
</feature>
<dbReference type="InterPro" id="IPR005171">
    <property type="entry name" value="Cyt_c_oxidase_su4_prok"/>
</dbReference>
<comment type="function">
    <text evidence="9">Catalyzes quinol oxidation with the concomitant reduction of oxygen to water.</text>
</comment>
<evidence type="ECO:0000256" key="6">
    <source>
        <dbReference type="ARBA" id="ARBA00022989"/>
    </source>
</evidence>
<dbReference type="AlphaFoldDB" id="A0A370GE36"/>
<evidence type="ECO:0000256" key="1">
    <source>
        <dbReference type="ARBA" id="ARBA00000725"/>
    </source>
</evidence>
<name>A0A370GE36_9BACI</name>
<dbReference type="Pfam" id="PF03626">
    <property type="entry name" value="COX4_pro"/>
    <property type="match status" value="1"/>
</dbReference>
<feature type="transmembrane region" description="Helical" evidence="9">
    <location>
        <begin position="75"/>
        <end position="98"/>
    </location>
</feature>